<dbReference type="CDD" id="cd16295">
    <property type="entry name" value="TTHA0252-CPSF-like_MBL-fold"/>
    <property type="match status" value="1"/>
</dbReference>
<name>A0A6J6C3P7_9ZZZZ</name>
<dbReference type="PANTHER" id="PTHR11203:SF37">
    <property type="entry name" value="INTEGRATOR COMPLEX SUBUNIT 11"/>
    <property type="match status" value="1"/>
</dbReference>
<evidence type="ECO:0000256" key="1">
    <source>
        <dbReference type="ARBA" id="ARBA00022801"/>
    </source>
</evidence>
<gene>
    <name evidence="4" type="ORF">UFOPK1410_00965</name>
</gene>
<sequence>MSTVTGQGPTIAFLGAAGTVTGSRILLSHGETKVLVDAGMFQGKKELRLRNWEPFEVEPSTLSAVILTHAHLDHCGYLPKLVKEGYGGKIHSSVYTAKLAEVILRDSARIQTEDAAYAAKKGFSKHNPPKALYEEQDAIKTVAAFETHLFGQKVKVAEETFVTFNPAGHILGAAFLEVEFFGKRILFTGDLGRQQHPLLKGPANVPAGHFDAIITESTYGDRVHDTPTEEFESIINATIDRGGSVLIPAFAVDRTEVILVQLRELWAAGKIRKVPVYADSPMALKALAFYRAAIDEASAEIREDVTANWRGRDPFDAGNLVELLSVEESKTVNDPTSPCIIISASGMGTGGRVVHHLRSMLPKALHAVILVGYQAIGTRGRSLLDGAAEVKMHGEMVPVRASIHSVQSFSVHADGNELVEWLKTSTDAPSAIFVVHGEVEAADAFADRLKQQLGWNSVAPQDSRAFEL</sequence>
<dbReference type="Gene3D" id="3.40.50.10890">
    <property type="match status" value="1"/>
</dbReference>
<dbReference type="GO" id="GO:0004521">
    <property type="term" value="F:RNA endonuclease activity"/>
    <property type="evidence" value="ECO:0007669"/>
    <property type="project" value="TreeGrafter"/>
</dbReference>
<reference evidence="4" key="1">
    <citation type="submission" date="2020-05" db="EMBL/GenBank/DDBJ databases">
        <authorList>
            <person name="Chiriac C."/>
            <person name="Salcher M."/>
            <person name="Ghai R."/>
            <person name="Kavagutti S V."/>
        </authorList>
    </citation>
    <scope>NUCLEOTIDE SEQUENCE</scope>
</reference>
<protein>
    <submittedName>
        <fullName evidence="4">Unannotated protein</fullName>
    </submittedName>
</protein>
<accession>A0A6J6C3P7</accession>
<dbReference type="AlphaFoldDB" id="A0A6J6C3P7"/>
<dbReference type="InterPro" id="IPR036866">
    <property type="entry name" value="RibonucZ/Hydroxyglut_hydro"/>
</dbReference>
<feature type="domain" description="Beta-Casp" evidence="3">
    <location>
        <begin position="255"/>
        <end position="383"/>
    </location>
</feature>
<evidence type="ECO:0000259" key="3">
    <source>
        <dbReference type="SMART" id="SM01027"/>
    </source>
</evidence>
<dbReference type="Gene3D" id="3.60.15.10">
    <property type="entry name" value="Ribonuclease Z/Hydroxyacylglutathione hydrolase-like"/>
    <property type="match status" value="1"/>
</dbReference>
<proteinExistence type="predicted"/>
<dbReference type="SUPFAM" id="SSF56281">
    <property type="entry name" value="Metallo-hydrolase/oxidoreductase"/>
    <property type="match status" value="1"/>
</dbReference>
<dbReference type="InterPro" id="IPR011108">
    <property type="entry name" value="RMMBL"/>
</dbReference>
<dbReference type="Pfam" id="PF10996">
    <property type="entry name" value="Beta-Casp"/>
    <property type="match status" value="1"/>
</dbReference>
<evidence type="ECO:0000313" key="4">
    <source>
        <dbReference type="EMBL" id="CAB4545930.1"/>
    </source>
</evidence>
<organism evidence="4">
    <name type="scientific">freshwater metagenome</name>
    <dbReference type="NCBI Taxonomy" id="449393"/>
    <lineage>
        <taxon>unclassified sequences</taxon>
        <taxon>metagenomes</taxon>
        <taxon>ecological metagenomes</taxon>
    </lineage>
</organism>
<dbReference type="InterPro" id="IPR001279">
    <property type="entry name" value="Metallo-B-lactamas"/>
</dbReference>
<dbReference type="PANTHER" id="PTHR11203">
    <property type="entry name" value="CLEAVAGE AND POLYADENYLATION SPECIFICITY FACTOR FAMILY MEMBER"/>
    <property type="match status" value="1"/>
</dbReference>
<dbReference type="InterPro" id="IPR050698">
    <property type="entry name" value="MBL"/>
</dbReference>
<dbReference type="Pfam" id="PF00753">
    <property type="entry name" value="Lactamase_B"/>
    <property type="match status" value="1"/>
</dbReference>
<feature type="domain" description="Metallo-beta-lactamase" evidence="2">
    <location>
        <begin position="21"/>
        <end position="239"/>
    </location>
</feature>
<dbReference type="InterPro" id="IPR022712">
    <property type="entry name" value="Beta_Casp"/>
</dbReference>
<dbReference type="SMART" id="SM00849">
    <property type="entry name" value="Lactamase_B"/>
    <property type="match status" value="1"/>
</dbReference>
<dbReference type="EMBL" id="CAEZSH010000146">
    <property type="protein sequence ID" value="CAB4545930.1"/>
    <property type="molecule type" value="Genomic_DNA"/>
</dbReference>
<dbReference type="SMART" id="SM01027">
    <property type="entry name" value="Beta-Casp"/>
    <property type="match status" value="1"/>
</dbReference>
<keyword evidence="1" id="KW-0378">Hydrolase</keyword>
<dbReference type="GO" id="GO:0016787">
    <property type="term" value="F:hydrolase activity"/>
    <property type="evidence" value="ECO:0007669"/>
    <property type="project" value="UniProtKB-KW"/>
</dbReference>
<evidence type="ECO:0000259" key="2">
    <source>
        <dbReference type="SMART" id="SM00849"/>
    </source>
</evidence>
<dbReference type="Pfam" id="PF07521">
    <property type="entry name" value="RMMBL"/>
    <property type="match status" value="1"/>
</dbReference>